<dbReference type="GO" id="GO:0003743">
    <property type="term" value="F:translation initiation factor activity"/>
    <property type="evidence" value="ECO:0007669"/>
    <property type="project" value="UniProtKB-KW"/>
</dbReference>
<feature type="non-terminal residue" evidence="3">
    <location>
        <position position="1"/>
    </location>
</feature>
<dbReference type="EMBL" id="GDID01002429">
    <property type="protein sequence ID" value="JAP94177.1"/>
    <property type="molecule type" value="Transcribed_RNA"/>
</dbReference>
<feature type="compositionally biased region" description="Basic and acidic residues" evidence="2">
    <location>
        <begin position="173"/>
        <end position="220"/>
    </location>
</feature>
<gene>
    <name evidence="3" type="ORF">TPC1_13273</name>
</gene>
<keyword evidence="1" id="KW-0694">RNA-binding</keyword>
<feature type="region of interest" description="Disordered" evidence="2">
    <location>
        <begin position="173"/>
        <end position="234"/>
    </location>
</feature>
<evidence type="ECO:0000256" key="2">
    <source>
        <dbReference type="SAM" id="MobiDB-lite"/>
    </source>
</evidence>
<dbReference type="GO" id="GO:0000340">
    <property type="term" value="F:RNA 7-methylguanosine cap binding"/>
    <property type="evidence" value="ECO:0007669"/>
    <property type="project" value="TreeGrafter"/>
</dbReference>
<name>A0A146KCB1_9EUKA</name>
<organism evidence="3">
    <name type="scientific">Trepomonas sp. PC1</name>
    <dbReference type="NCBI Taxonomy" id="1076344"/>
    <lineage>
        <taxon>Eukaryota</taxon>
        <taxon>Metamonada</taxon>
        <taxon>Diplomonadida</taxon>
        <taxon>Hexamitidae</taxon>
        <taxon>Hexamitinae</taxon>
        <taxon>Trepomonas</taxon>
    </lineage>
</organism>
<dbReference type="AlphaFoldDB" id="A0A146KCB1"/>
<dbReference type="GO" id="GO:0016281">
    <property type="term" value="C:eukaryotic translation initiation factor 4F complex"/>
    <property type="evidence" value="ECO:0007669"/>
    <property type="project" value="TreeGrafter"/>
</dbReference>
<dbReference type="Gene3D" id="3.30.760.10">
    <property type="entry name" value="RNA Cap, Translation Initiation Factor Eif4e"/>
    <property type="match status" value="1"/>
</dbReference>
<evidence type="ECO:0000256" key="1">
    <source>
        <dbReference type="RuleBase" id="RU004374"/>
    </source>
</evidence>
<comment type="similarity">
    <text evidence="1">Belongs to the eukaryotic initiation factor 4E family.</text>
</comment>
<protein>
    <submittedName>
        <fullName evidence="3">Eukaryotic translation initiation factor 4E like protein</fullName>
    </submittedName>
</protein>
<sequence length="234" mass="28037">HKKVLQAPWSIYFTEKVPKDAKFITNLQKVTTFNTLEQFAYIYSRLTRPSQLPPGTSLYFVRDSAKLPVWEYHINGGTYQIRRYTEKSQEVQYIDRTWERTLFSCIGEQIQEPMISCVQVTAKSDQCQISIWHFDAITKRQFSRCQLKLGDIFECKVSDIDYVTNIDQLKEKDQMRKHDEERKEQKEKKEQKEQKETKPAEAKQKEPEKEFQFKVIVEKSKKPKQQQRRNQKKE</sequence>
<keyword evidence="1" id="KW-0648">Protein biosynthesis</keyword>
<dbReference type="Pfam" id="PF01652">
    <property type="entry name" value="IF4E"/>
    <property type="match status" value="1"/>
</dbReference>
<evidence type="ECO:0000313" key="3">
    <source>
        <dbReference type="EMBL" id="JAP94177.1"/>
    </source>
</evidence>
<dbReference type="PANTHER" id="PTHR11960">
    <property type="entry name" value="EUKARYOTIC TRANSLATION INITIATION FACTOR 4E RELATED"/>
    <property type="match status" value="1"/>
</dbReference>
<dbReference type="InterPro" id="IPR023398">
    <property type="entry name" value="TIF_eIF4e-like"/>
</dbReference>
<dbReference type="SUPFAM" id="SSF55418">
    <property type="entry name" value="eIF4e-like"/>
    <property type="match status" value="1"/>
</dbReference>
<feature type="compositionally biased region" description="Basic residues" evidence="2">
    <location>
        <begin position="221"/>
        <end position="234"/>
    </location>
</feature>
<proteinExistence type="inferred from homology"/>
<accession>A0A146KCB1</accession>
<dbReference type="InterPro" id="IPR001040">
    <property type="entry name" value="TIF_eIF_4E"/>
</dbReference>
<keyword evidence="1 3" id="KW-0396">Initiation factor</keyword>
<reference evidence="3" key="1">
    <citation type="submission" date="2015-07" db="EMBL/GenBank/DDBJ databases">
        <title>Adaptation to a free-living lifestyle via gene acquisitions in the diplomonad Trepomonas sp. PC1.</title>
        <authorList>
            <person name="Xu F."/>
            <person name="Jerlstrom-Hultqvist J."/>
            <person name="Kolisko M."/>
            <person name="Simpson A.G.B."/>
            <person name="Roger A.J."/>
            <person name="Svard S.G."/>
            <person name="Andersson J.O."/>
        </authorList>
    </citation>
    <scope>NUCLEOTIDE SEQUENCE</scope>
    <source>
        <strain evidence="3">PC1</strain>
    </source>
</reference>